<reference evidence="2 3" key="1">
    <citation type="journal article" date="2012" name="Genome Biol.">
        <title>Genome and low-iron response of an oceanic diatom adapted to chronic iron limitation.</title>
        <authorList>
            <person name="Lommer M."/>
            <person name="Specht M."/>
            <person name="Roy A.S."/>
            <person name="Kraemer L."/>
            <person name="Andreson R."/>
            <person name="Gutowska M.A."/>
            <person name="Wolf J."/>
            <person name="Bergner S.V."/>
            <person name="Schilhabel M.B."/>
            <person name="Klostermeier U.C."/>
            <person name="Beiko R.G."/>
            <person name="Rosenstiel P."/>
            <person name="Hippler M."/>
            <person name="Laroche J."/>
        </authorList>
    </citation>
    <scope>NUCLEOTIDE SEQUENCE [LARGE SCALE GENOMIC DNA]</scope>
    <source>
        <strain evidence="2 3">CCMP1005</strain>
    </source>
</reference>
<gene>
    <name evidence="2" type="ORF">THAOC_12741</name>
</gene>
<sequence>MFHRIALLILYLSTRGGVLSFSATPPRRSSGDGSALKAESIDRRSLMTSAAAALIAVGPALSLVSGAPGVANAVETKDALISDLKASLDKIQT</sequence>
<evidence type="ECO:0000313" key="2">
    <source>
        <dbReference type="EMBL" id="EJK66346.1"/>
    </source>
</evidence>
<feature type="signal peptide" evidence="1">
    <location>
        <begin position="1"/>
        <end position="20"/>
    </location>
</feature>
<organism evidence="2 3">
    <name type="scientific">Thalassiosira oceanica</name>
    <name type="common">Marine diatom</name>
    <dbReference type="NCBI Taxonomy" id="159749"/>
    <lineage>
        <taxon>Eukaryota</taxon>
        <taxon>Sar</taxon>
        <taxon>Stramenopiles</taxon>
        <taxon>Ochrophyta</taxon>
        <taxon>Bacillariophyta</taxon>
        <taxon>Coscinodiscophyceae</taxon>
        <taxon>Thalassiosirophycidae</taxon>
        <taxon>Thalassiosirales</taxon>
        <taxon>Thalassiosiraceae</taxon>
        <taxon>Thalassiosira</taxon>
    </lineage>
</organism>
<comment type="caution">
    <text evidence="2">The sequence shown here is derived from an EMBL/GenBank/DDBJ whole genome shotgun (WGS) entry which is preliminary data.</text>
</comment>
<feature type="chain" id="PRO_5003837571" evidence="1">
    <location>
        <begin position="21"/>
        <end position="93"/>
    </location>
</feature>
<evidence type="ECO:0000256" key="1">
    <source>
        <dbReference type="SAM" id="SignalP"/>
    </source>
</evidence>
<dbReference type="AlphaFoldDB" id="K0SZ78"/>
<evidence type="ECO:0000313" key="3">
    <source>
        <dbReference type="Proteomes" id="UP000266841"/>
    </source>
</evidence>
<dbReference type="Proteomes" id="UP000266841">
    <property type="component" value="Unassembled WGS sequence"/>
</dbReference>
<keyword evidence="3" id="KW-1185">Reference proteome</keyword>
<dbReference type="EMBL" id="AGNL01015053">
    <property type="protein sequence ID" value="EJK66346.1"/>
    <property type="molecule type" value="Genomic_DNA"/>
</dbReference>
<accession>K0SZ78</accession>
<proteinExistence type="predicted"/>
<feature type="non-terminal residue" evidence="2">
    <location>
        <position position="93"/>
    </location>
</feature>
<name>K0SZ78_THAOC</name>
<dbReference type="eggNOG" id="ENOG502STGP">
    <property type="taxonomic scope" value="Eukaryota"/>
</dbReference>
<protein>
    <submittedName>
        <fullName evidence="2">Uncharacterized protein</fullName>
    </submittedName>
</protein>
<keyword evidence="1" id="KW-0732">Signal</keyword>